<reference evidence="5" key="1">
    <citation type="journal article" date="2017" name="Nat. Microbiol.">
        <title>Global analysis of biosynthetic gene clusters reveals vast potential of secondary metabolite production in Penicillium species.</title>
        <authorList>
            <person name="Nielsen J.C."/>
            <person name="Grijseels S."/>
            <person name="Prigent S."/>
            <person name="Ji B."/>
            <person name="Dainat J."/>
            <person name="Nielsen K.F."/>
            <person name="Frisvad J.C."/>
            <person name="Workman M."/>
            <person name="Nielsen J."/>
        </authorList>
    </citation>
    <scope>NUCLEOTIDE SEQUENCE [LARGE SCALE GENOMIC DNA]</scope>
    <source>
        <strain evidence="5">IBT 4502</strain>
    </source>
</reference>
<evidence type="ECO:0000256" key="3">
    <source>
        <dbReference type="ARBA" id="ARBA00023002"/>
    </source>
</evidence>
<keyword evidence="2" id="KW-0521">NADP</keyword>
<dbReference type="PANTHER" id="PTHR43544:SF7">
    <property type="entry name" value="NADB-LER2"/>
    <property type="match status" value="1"/>
</dbReference>
<protein>
    <submittedName>
        <fullName evidence="4">Uncharacterized protein</fullName>
    </submittedName>
</protein>
<keyword evidence="5" id="KW-1185">Reference proteome</keyword>
<accession>A0A1V6N7G3</accession>
<dbReference type="CDD" id="cd05325">
    <property type="entry name" value="carb_red_sniffer_like_SDR_c"/>
    <property type="match status" value="1"/>
</dbReference>
<comment type="similarity">
    <text evidence="1">Belongs to the short-chain dehydrogenases/reductases (SDR) family.</text>
</comment>
<dbReference type="SUPFAM" id="SSF51735">
    <property type="entry name" value="NAD(P)-binding Rossmann-fold domains"/>
    <property type="match status" value="1"/>
</dbReference>
<evidence type="ECO:0000313" key="5">
    <source>
        <dbReference type="Proteomes" id="UP000191408"/>
    </source>
</evidence>
<dbReference type="PRINTS" id="PR00081">
    <property type="entry name" value="GDHRDH"/>
</dbReference>
<dbReference type="EMBL" id="MDYM01000022">
    <property type="protein sequence ID" value="OQD60614.1"/>
    <property type="molecule type" value="Genomic_DNA"/>
</dbReference>
<proteinExistence type="inferred from homology"/>
<dbReference type="OrthoDB" id="9876299at2759"/>
<dbReference type="Gene3D" id="3.40.50.720">
    <property type="entry name" value="NAD(P)-binding Rossmann-like Domain"/>
    <property type="match status" value="1"/>
</dbReference>
<evidence type="ECO:0000256" key="2">
    <source>
        <dbReference type="ARBA" id="ARBA00022857"/>
    </source>
</evidence>
<evidence type="ECO:0000256" key="1">
    <source>
        <dbReference type="ARBA" id="ARBA00006484"/>
    </source>
</evidence>
<evidence type="ECO:0000313" key="4">
    <source>
        <dbReference type="EMBL" id="OQD60614.1"/>
    </source>
</evidence>
<sequence length="251" mass="26507">MSNTILITGGNRGLGKGLVATYLATPNTTVIATVRDLSKSESLSALPKASGSSLFIVKLDIVSADSIATAIDTLKVHNIGALDVVIANAGISGPTKSLTEAPTFEPQKYIDVNAYGPFELFKAVLPLLRSSGAEKKAKFVLISSAGGSLTAMYNFMPISAYGASKALANFLFKWLALENEDVIIWAQNPGNVDTDMARDGLELSKSLGLDLSSVCFTPPEETARAIKNVIDSATAKMSGMFLDHDGSELTW</sequence>
<dbReference type="AlphaFoldDB" id="A0A1V6N7G3"/>
<name>A0A1V6N7G3_PENPO</name>
<dbReference type="PANTHER" id="PTHR43544">
    <property type="entry name" value="SHORT-CHAIN DEHYDROGENASE/REDUCTASE"/>
    <property type="match status" value="1"/>
</dbReference>
<dbReference type="InterPro" id="IPR002347">
    <property type="entry name" value="SDR_fam"/>
</dbReference>
<gene>
    <name evidence="4" type="ORF">PENPOL_c022G00980</name>
</gene>
<organism evidence="4 5">
    <name type="scientific">Penicillium polonicum</name>
    <dbReference type="NCBI Taxonomy" id="60169"/>
    <lineage>
        <taxon>Eukaryota</taxon>
        <taxon>Fungi</taxon>
        <taxon>Dikarya</taxon>
        <taxon>Ascomycota</taxon>
        <taxon>Pezizomycotina</taxon>
        <taxon>Eurotiomycetes</taxon>
        <taxon>Eurotiomycetidae</taxon>
        <taxon>Eurotiales</taxon>
        <taxon>Aspergillaceae</taxon>
        <taxon>Penicillium</taxon>
    </lineage>
</organism>
<dbReference type="GO" id="GO:0005737">
    <property type="term" value="C:cytoplasm"/>
    <property type="evidence" value="ECO:0007669"/>
    <property type="project" value="TreeGrafter"/>
</dbReference>
<dbReference type="GO" id="GO:0016491">
    <property type="term" value="F:oxidoreductase activity"/>
    <property type="evidence" value="ECO:0007669"/>
    <property type="project" value="UniProtKB-KW"/>
</dbReference>
<keyword evidence="3" id="KW-0560">Oxidoreductase</keyword>
<dbReference type="Proteomes" id="UP000191408">
    <property type="component" value="Unassembled WGS sequence"/>
</dbReference>
<dbReference type="InterPro" id="IPR036291">
    <property type="entry name" value="NAD(P)-bd_dom_sf"/>
</dbReference>
<dbReference type="InterPro" id="IPR051468">
    <property type="entry name" value="Fungal_SecMetab_SDRs"/>
</dbReference>
<dbReference type="Pfam" id="PF00106">
    <property type="entry name" value="adh_short"/>
    <property type="match status" value="1"/>
</dbReference>
<comment type="caution">
    <text evidence="4">The sequence shown here is derived from an EMBL/GenBank/DDBJ whole genome shotgun (WGS) entry which is preliminary data.</text>
</comment>